<reference evidence="1" key="2">
    <citation type="submission" date="2023-05" db="EMBL/GenBank/DDBJ databases">
        <authorList>
            <consortium name="Lawrence Berkeley National Laboratory"/>
            <person name="Steindorff A."/>
            <person name="Hensen N."/>
            <person name="Bonometti L."/>
            <person name="Westerberg I."/>
            <person name="Brannstrom I.O."/>
            <person name="Guillou S."/>
            <person name="Cros-Aarteil S."/>
            <person name="Calhoun S."/>
            <person name="Haridas S."/>
            <person name="Kuo A."/>
            <person name="Mondo S."/>
            <person name="Pangilinan J."/>
            <person name="Riley R."/>
            <person name="Labutti K."/>
            <person name="Andreopoulos B."/>
            <person name="Lipzen A."/>
            <person name="Chen C."/>
            <person name="Yanf M."/>
            <person name="Daum C."/>
            <person name="Ng V."/>
            <person name="Clum A."/>
            <person name="Ohm R."/>
            <person name="Martin F."/>
            <person name="Silar P."/>
            <person name="Natvig D."/>
            <person name="Lalanne C."/>
            <person name="Gautier V."/>
            <person name="Ament-Velasquez S.L."/>
            <person name="Kruys A."/>
            <person name="Hutchinson M.I."/>
            <person name="Powell A.J."/>
            <person name="Barry K."/>
            <person name="Miller A.N."/>
            <person name="Grigoriev I.V."/>
            <person name="Debuchy R."/>
            <person name="Gladieux P."/>
            <person name="Thoren M.H."/>
            <person name="Johannesson H."/>
        </authorList>
    </citation>
    <scope>NUCLEOTIDE SEQUENCE</scope>
    <source>
        <strain evidence="1">PSN243</strain>
    </source>
</reference>
<gene>
    <name evidence="1" type="ORF">QBC34DRAFT_411528</name>
</gene>
<evidence type="ECO:0000313" key="1">
    <source>
        <dbReference type="EMBL" id="KAK4446593.1"/>
    </source>
</evidence>
<sequence>MGGQPQQQAQLSSDAFHVDGSQPTCVSFHIGSYNGHPHSSPAMAPHLATERWLSIARFLSPPTILSSLHAKMADSSSQREPFADYPSPFEAAQARRNLCALCLVCRNLRGVAQRVLYEEVSLGLGQMPLDSQKPGRLPSLVATLVARPDLAALVKRAFINPDVVDSESPEDILKLACDVCRALGIACPMRRMRFGSESLPYVDTVIPLSLERAHVVPLVLSLMPNLEHIIYHPLPGAWPYWMPYAKACRFPRLKTFEVVDGDSAGRWDAEAFPGIDGLAETLTVPAFRWLDAFNTNAVKRAFPRVVNLRIAELDPPLSDDDHNRWSTMTSALEKFRGLQEFHCDVACRRHPELVTLLRALECGSGGTLRHLTLTISFHMWERKNTGVLSAGLWRFSNLETLVFKDMGRMRYVSVPDYVGSPTHFVRAASLPLSLQRFSMGFHGVR</sequence>
<dbReference type="Proteomes" id="UP001321760">
    <property type="component" value="Unassembled WGS sequence"/>
</dbReference>
<organism evidence="1 2">
    <name type="scientific">Podospora aff. communis PSN243</name>
    <dbReference type="NCBI Taxonomy" id="3040156"/>
    <lineage>
        <taxon>Eukaryota</taxon>
        <taxon>Fungi</taxon>
        <taxon>Dikarya</taxon>
        <taxon>Ascomycota</taxon>
        <taxon>Pezizomycotina</taxon>
        <taxon>Sordariomycetes</taxon>
        <taxon>Sordariomycetidae</taxon>
        <taxon>Sordariales</taxon>
        <taxon>Podosporaceae</taxon>
        <taxon>Podospora</taxon>
    </lineage>
</organism>
<comment type="caution">
    <text evidence="1">The sequence shown here is derived from an EMBL/GenBank/DDBJ whole genome shotgun (WGS) entry which is preliminary data.</text>
</comment>
<reference evidence="1" key="1">
    <citation type="journal article" date="2023" name="Mol. Phylogenet. Evol.">
        <title>Genome-scale phylogeny and comparative genomics of the fungal order Sordariales.</title>
        <authorList>
            <person name="Hensen N."/>
            <person name="Bonometti L."/>
            <person name="Westerberg I."/>
            <person name="Brannstrom I.O."/>
            <person name="Guillou S."/>
            <person name="Cros-Aarteil S."/>
            <person name="Calhoun S."/>
            <person name="Haridas S."/>
            <person name="Kuo A."/>
            <person name="Mondo S."/>
            <person name="Pangilinan J."/>
            <person name="Riley R."/>
            <person name="LaButti K."/>
            <person name="Andreopoulos B."/>
            <person name="Lipzen A."/>
            <person name="Chen C."/>
            <person name="Yan M."/>
            <person name="Daum C."/>
            <person name="Ng V."/>
            <person name="Clum A."/>
            <person name="Steindorff A."/>
            <person name="Ohm R.A."/>
            <person name="Martin F."/>
            <person name="Silar P."/>
            <person name="Natvig D.O."/>
            <person name="Lalanne C."/>
            <person name="Gautier V."/>
            <person name="Ament-Velasquez S.L."/>
            <person name="Kruys A."/>
            <person name="Hutchinson M.I."/>
            <person name="Powell A.J."/>
            <person name="Barry K."/>
            <person name="Miller A.N."/>
            <person name="Grigoriev I.V."/>
            <person name="Debuchy R."/>
            <person name="Gladieux P."/>
            <person name="Hiltunen Thoren M."/>
            <person name="Johannesson H."/>
        </authorList>
    </citation>
    <scope>NUCLEOTIDE SEQUENCE</scope>
    <source>
        <strain evidence="1">PSN243</strain>
    </source>
</reference>
<name>A0AAV9GGY2_9PEZI</name>
<proteinExistence type="predicted"/>
<protein>
    <recommendedName>
        <fullName evidence="3">F-box domain-containing protein</fullName>
    </recommendedName>
</protein>
<evidence type="ECO:0000313" key="2">
    <source>
        <dbReference type="Proteomes" id="UP001321760"/>
    </source>
</evidence>
<keyword evidence="2" id="KW-1185">Reference proteome</keyword>
<accession>A0AAV9GGY2</accession>
<evidence type="ECO:0008006" key="3">
    <source>
        <dbReference type="Google" id="ProtNLM"/>
    </source>
</evidence>
<dbReference type="EMBL" id="MU865956">
    <property type="protein sequence ID" value="KAK4446593.1"/>
    <property type="molecule type" value="Genomic_DNA"/>
</dbReference>
<dbReference type="AlphaFoldDB" id="A0AAV9GGY2"/>